<evidence type="ECO:0000313" key="1">
    <source>
        <dbReference type="EMBL" id="MPN18954.1"/>
    </source>
</evidence>
<gene>
    <name evidence="1" type="ORF">SDC9_166319</name>
</gene>
<proteinExistence type="predicted"/>
<reference evidence="1" key="1">
    <citation type="submission" date="2019-08" db="EMBL/GenBank/DDBJ databases">
        <authorList>
            <person name="Kucharzyk K."/>
            <person name="Murdoch R.W."/>
            <person name="Higgins S."/>
            <person name="Loffler F."/>
        </authorList>
    </citation>
    <scope>NUCLEOTIDE SEQUENCE</scope>
</reference>
<comment type="caution">
    <text evidence="1">The sequence shown here is derived from an EMBL/GenBank/DDBJ whole genome shotgun (WGS) entry which is preliminary data.</text>
</comment>
<sequence length="216" mass="22638">MVNGALQVGAHPVVILPHAAQPQQGTLPGLGGLGFGSFQQVSRLLPGSCHNVPRGGLRLVHQRLRPHMGLQLDGARPLPDARECGGVLLQLAQALPQQPQLRLGVLAPGIPVSQGLSGLLQLAAGLVQLLLNVGQKGGQAGVFLLQVLRLGPHLGQLRRIVQALTLAFAQPGLQILGLPGVLSQNIVQIGQNILPVKTAEGGRTKLQLRRTHDDTP</sequence>
<protein>
    <submittedName>
        <fullName evidence="1">Uncharacterized protein</fullName>
    </submittedName>
</protein>
<dbReference type="EMBL" id="VSSQ01066402">
    <property type="protein sequence ID" value="MPN18954.1"/>
    <property type="molecule type" value="Genomic_DNA"/>
</dbReference>
<dbReference type="AlphaFoldDB" id="A0A645G492"/>
<name>A0A645G492_9ZZZZ</name>
<organism evidence="1">
    <name type="scientific">bioreactor metagenome</name>
    <dbReference type="NCBI Taxonomy" id="1076179"/>
    <lineage>
        <taxon>unclassified sequences</taxon>
        <taxon>metagenomes</taxon>
        <taxon>ecological metagenomes</taxon>
    </lineage>
</organism>
<accession>A0A645G492</accession>